<feature type="compositionally biased region" description="Low complexity" evidence="1">
    <location>
        <begin position="91"/>
        <end position="102"/>
    </location>
</feature>
<feature type="non-terminal residue" evidence="3">
    <location>
        <position position="102"/>
    </location>
</feature>
<evidence type="ECO:0000256" key="1">
    <source>
        <dbReference type="SAM" id="MobiDB-lite"/>
    </source>
</evidence>
<gene>
    <name evidence="3" type="ORF">K8V74_12695</name>
</gene>
<reference evidence="3" key="2">
    <citation type="submission" date="2021-09" db="EMBL/GenBank/DDBJ databases">
        <authorList>
            <person name="Gilroy R."/>
        </authorList>
    </citation>
    <scope>NUCLEOTIDE SEQUENCE</scope>
    <source>
        <strain evidence="3">CHK139-4039</strain>
    </source>
</reference>
<evidence type="ECO:0000313" key="3">
    <source>
        <dbReference type="EMBL" id="HJE78787.1"/>
    </source>
</evidence>
<keyword evidence="2" id="KW-1133">Transmembrane helix</keyword>
<name>A0A9D2UPR3_BREEP</name>
<accession>A0A9D2UPR3</accession>
<keyword evidence="2" id="KW-0812">Transmembrane</keyword>
<feature type="region of interest" description="Disordered" evidence="1">
    <location>
        <begin position="49"/>
        <end position="102"/>
    </location>
</feature>
<feature type="compositionally biased region" description="Gly residues" evidence="1">
    <location>
        <begin position="56"/>
        <end position="90"/>
    </location>
</feature>
<organism evidence="3 4">
    <name type="scientific">Brevibacterium epidermidis</name>
    <dbReference type="NCBI Taxonomy" id="1698"/>
    <lineage>
        <taxon>Bacteria</taxon>
        <taxon>Bacillati</taxon>
        <taxon>Actinomycetota</taxon>
        <taxon>Actinomycetes</taxon>
        <taxon>Micrococcales</taxon>
        <taxon>Brevibacteriaceae</taxon>
        <taxon>Brevibacterium</taxon>
    </lineage>
</organism>
<sequence length="102" mass="9502">MNENQQPDSNSKPKRRVPLVPAILAGSALFVVGGLAGGAVGASAVMVAGDSSTSQGPGGQNGPGRMGGGQNGGQSDGGGMPGGQTNGGQANGAQADGAQADG</sequence>
<evidence type="ECO:0000313" key="4">
    <source>
        <dbReference type="Proteomes" id="UP000743760"/>
    </source>
</evidence>
<dbReference type="EMBL" id="DYXR01000394">
    <property type="protein sequence ID" value="HJE78787.1"/>
    <property type="molecule type" value="Genomic_DNA"/>
</dbReference>
<evidence type="ECO:0000256" key="2">
    <source>
        <dbReference type="SAM" id="Phobius"/>
    </source>
</evidence>
<feature type="transmembrane region" description="Helical" evidence="2">
    <location>
        <begin position="20"/>
        <end position="47"/>
    </location>
</feature>
<reference evidence="3" key="1">
    <citation type="journal article" date="2021" name="PeerJ">
        <title>Extensive microbial diversity within the chicken gut microbiome revealed by metagenomics and culture.</title>
        <authorList>
            <person name="Gilroy R."/>
            <person name="Ravi A."/>
            <person name="Getino M."/>
            <person name="Pursley I."/>
            <person name="Horton D.L."/>
            <person name="Alikhan N.F."/>
            <person name="Baker D."/>
            <person name="Gharbi K."/>
            <person name="Hall N."/>
            <person name="Watson M."/>
            <person name="Adriaenssens E.M."/>
            <person name="Foster-Nyarko E."/>
            <person name="Jarju S."/>
            <person name="Secka A."/>
            <person name="Antonio M."/>
            <person name="Oren A."/>
            <person name="Chaudhuri R.R."/>
            <person name="La Ragione R."/>
            <person name="Hildebrand F."/>
            <person name="Pallen M.J."/>
        </authorList>
    </citation>
    <scope>NUCLEOTIDE SEQUENCE</scope>
    <source>
        <strain evidence="3">CHK139-4039</strain>
    </source>
</reference>
<keyword evidence="2" id="KW-0472">Membrane</keyword>
<protein>
    <submittedName>
        <fullName evidence="3">Uncharacterized protein</fullName>
    </submittedName>
</protein>
<dbReference type="Proteomes" id="UP000743760">
    <property type="component" value="Unassembled WGS sequence"/>
</dbReference>
<proteinExistence type="predicted"/>
<dbReference type="AlphaFoldDB" id="A0A9D2UPR3"/>
<comment type="caution">
    <text evidence="3">The sequence shown here is derived from an EMBL/GenBank/DDBJ whole genome shotgun (WGS) entry which is preliminary data.</text>
</comment>